<dbReference type="SMART" id="SM01209">
    <property type="entry name" value="GARS_A"/>
    <property type="match status" value="1"/>
</dbReference>
<comment type="cofactor">
    <cofactor evidence="2">
        <name>Mg(2+)</name>
        <dbReference type="ChEBI" id="CHEBI:18420"/>
    </cofactor>
</comment>
<dbReference type="PANTHER" id="PTHR43472">
    <property type="entry name" value="PHOSPHORIBOSYLAMINE--GLYCINE LIGASE"/>
    <property type="match status" value="1"/>
</dbReference>
<keyword evidence="5 12" id="KW-0436">Ligase</keyword>
<keyword evidence="8 13" id="KW-0067">ATP-binding</keyword>
<reference evidence="17" key="1">
    <citation type="submission" date="2017-06" db="EMBL/GenBank/DDBJ databases">
        <authorList>
            <person name="Varghese N."/>
            <person name="Submissions S."/>
        </authorList>
    </citation>
    <scope>NUCLEOTIDE SEQUENCE [LARGE SCALE GENOMIC DNA]</scope>
    <source>
        <strain evidence="17">DSM 26170</strain>
    </source>
</reference>
<dbReference type="GO" id="GO:0005524">
    <property type="term" value="F:ATP binding"/>
    <property type="evidence" value="ECO:0007669"/>
    <property type="project" value="UniProtKB-UniRule"/>
</dbReference>
<dbReference type="Pfam" id="PF01071">
    <property type="entry name" value="GARS_A"/>
    <property type="match status" value="1"/>
</dbReference>
<dbReference type="InterPro" id="IPR000115">
    <property type="entry name" value="PRibGlycinamide_synth"/>
</dbReference>
<dbReference type="InterPro" id="IPR013815">
    <property type="entry name" value="ATP_grasp_subdomain_1"/>
</dbReference>
<dbReference type="Pfam" id="PF02843">
    <property type="entry name" value="GARS_C"/>
    <property type="match status" value="1"/>
</dbReference>
<evidence type="ECO:0000256" key="3">
    <source>
        <dbReference type="ARBA" id="ARBA00005174"/>
    </source>
</evidence>
<evidence type="ECO:0000256" key="1">
    <source>
        <dbReference type="ARBA" id="ARBA00001936"/>
    </source>
</evidence>
<dbReference type="Pfam" id="PF02844">
    <property type="entry name" value="GARS_N"/>
    <property type="match status" value="1"/>
</dbReference>
<reference evidence="16 18" key="3">
    <citation type="submission" date="2019-02" db="EMBL/GenBank/DDBJ databases">
        <authorList>
            <person name="Zhang G."/>
        </authorList>
    </citation>
    <scope>NUCLEOTIDE SEQUENCE [LARGE SCALE GENOMIC DNA]</scope>
    <source>
        <strain evidence="16 18">CMB17</strain>
    </source>
</reference>
<evidence type="ECO:0000256" key="13">
    <source>
        <dbReference type="PROSITE-ProRule" id="PRU00409"/>
    </source>
</evidence>
<dbReference type="PROSITE" id="PS00184">
    <property type="entry name" value="GARS"/>
    <property type="match status" value="1"/>
</dbReference>
<dbReference type="GO" id="GO:0009113">
    <property type="term" value="P:purine nucleobase biosynthetic process"/>
    <property type="evidence" value="ECO:0007669"/>
    <property type="project" value="InterPro"/>
</dbReference>
<sequence length="418" mass="43843">MNILILGGGGREHALAWAIRQNPKCDRLIVAPGNAGTAHVAECADLNILSRADVLEFAQENTIDFVVIGPEAPLATGVSDALRDAGFLVLGPSQAAAQLEASKAFTKDICDACGAPTAAWARFADADSARDHVTAQGAPIVVKADGLAAGKGVTVAETVEQAHGAIDAIFDGEFGDMSVVIEEFMAGEEASFFVLCDGTDCLPLGTAQDHKRVGEGDTGPNTGGMGAYSPAPILTDAVQDQVMTQIVRPTVAEMAARGMPFQGVLYAGLMIHDGRARLVEYNVRFGDPECQVLMMRLGGQVLDLLLACAEERLADMAVNWADDHALTVVMAAKGYPGIYQKGTAINGLNSLTETSFEMTFHAGTAARDGHTVATGGRVLACTGRGATLAEAHARAYAQVDAIDWPQGFCRRDIGWRAL</sequence>
<dbReference type="GO" id="GO:0046872">
    <property type="term" value="F:metal ion binding"/>
    <property type="evidence" value="ECO:0007669"/>
    <property type="project" value="InterPro"/>
</dbReference>
<keyword evidence="7 12" id="KW-0658">Purine biosynthesis</keyword>
<dbReference type="Gene3D" id="3.30.1490.20">
    <property type="entry name" value="ATP-grasp fold, A domain"/>
    <property type="match status" value="1"/>
</dbReference>
<dbReference type="InterPro" id="IPR020562">
    <property type="entry name" value="PRibGlycinamide_synth_N"/>
</dbReference>
<evidence type="ECO:0000256" key="4">
    <source>
        <dbReference type="ARBA" id="ARBA00013255"/>
    </source>
</evidence>
<dbReference type="InterPro" id="IPR011054">
    <property type="entry name" value="Rudment_hybrid_motif"/>
</dbReference>
<dbReference type="SMART" id="SM01210">
    <property type="entry name" value="GARS_C"/>
    <property type="match status" value="1"/>
</dbReference>
<comment type="pathway">
    <text evidence="3 12">Purine metabolism; IMP biosynthesis via de novo pathway; N(1)-(5-phospho-D-ribosyl)glycinamide from 5-phospho-alpha-D-ribose 1-diphosphate: step 2/2.</text>
</comment>
<evidence type="ECO:0000256" key="11">
    <source>
        <dbReference type="ARBA" id="ARBA00042864"/>
    </source>
</evidence>
<dbReference type="Gene3D" id="3.30.470.20">
    <property type="entry name" value="ATP-grasp fold, B domain"/>
    <property type="match status" value="1"/>
</dbReference>
<dbReference type="EMBL" id="SIRL01000007">
    <property type="protein sequence ID" value="TBN49616.1"/>
    <property type="molecule type" value="Genomic_DNA"/>
</dbReference>
<proteinExistence type="inferred from homology"/>
<reference evidence="15" key="2">
    <citation type="submission" date="2017-06" db="EMBL/GenBank/DDBJ databases">
        <authorList>
            <person name="Kim H.J."/>
            <person name="Triplett B.A."/>
        </authorList>
    </citation>
    <scope>NUCLEOTIDE SEQUENCE [LARGE SCALE GENOMIC DNA]</scope>
    <source>
        <strain evidence="15">DSM 26170</strain>
    </source>
</reference>
<dbReference type="Gene3D" id="3.40.50.20">
    <property type="match status" value="1"/>
</dbReference>
<dbReference type="NCBIfam" id="TIGR00877">
    <property type="entry name" value="purD"/>
    <property type="match status" value="1"/>
</dbReference>
<keyword evidence="6 13" id="KW-0547">Nucleotide-binding</keyword>
<comment type="cofactor">
    <cofactor evidence="1">
        <name>Mn(2+)</name>
        <dbReference type="ChEBI" id="CHEBI:29035"/>
    </cofactor>
</comment>
<evidence type="ECO:0000256" key="8">
    <source>
        <dbReference type="ARBA" id="ARBA00022840"/>
    </source>
</evidence>
<dbReference type="InterPro" id="IPR037123">
    <property type="entry name" value="PRibGlycinamide_synth_C_sf"/>
</dbReference>
<dbReference type="GO" id="GO:0004637">
    <property type="term" value="F:phosphoribosylamine-glycine ligase activity"/>
    <property type="evidence" value="ECO:0007669"/>
    <property type="project" value="UniProtKB-UniRule"/>
</dbReference>
<dbReference type="Proteomes" id="UP000292859">
    <property type="component" value="Unassembled WGS sequence"/>
</dbReference>
<accession>A0A238XBC1</accession>
<gene>
    <name evidence="12 16" type="primary">purD</name>
    <name evidence="16" type="ORF">EYF88_11135</name>
    <name evidence="15" type="ORF">SAMN06265378_10946</name>
</gene>
<dbReference type="UniPathway" id="UPA00074">
    <property type="reaction ID" value="UER00125"/>
</dbReference>
<dbReference type="RefSeq" id="WP_089388576.1">
    <property type="nucleotide sequence ID" value="NZ_FZNM01000009.1"/>
</dbReference>
<dbReference type="FunFam" id="3.90.600.10:FF:000001">
    <property type="entry name" value="Trifunctional purine biosynthetic protein adenosine-3"/>
    <property type="match status" value="1"/>
</dbReference>
<evidence type="ECO:0000256" key="10">
    <source>
        <dbReference type="ARBA" id="ARBA00042242"/>
    </source>
</evidence>
<evidence type="ECO:0000256" key="12">
    <source>
        <dbReference type="HAMAP-Rule" id="MF_00138"/>
    </source>
</evidence>
<evidence type="ECO:0000259" key="14">
    <source>
        <dbReference type="PROSITE" id="PS50975"/>
    </source>
</evidence>
<evidence type="ECO:0000256" key="6">
    <source>
        <dbReference type="ARBA" id="ARBA00022741"/>
    </source>
</evidence>
<dbReference type="HAMAP" id="MF_00138">
    <property type="entry name" value="GARS"/>
    <property type="match status" value="1"/>
</dbReference>
<feature type="domain" description="ATP-grasp" evidence="14">
    <location>
        <begin position="107"/>
        <end position="310"/>
    </location>
</feature>
<evidence type="ECO:0000256" key="2">
    <source>
        <dbReference type="ARBA" id="ARBA00001946"/>
    </source>
</evidence>
<evidence type="ECO:0000313" key="18">
    <source>
        <dbReference type="Proteomes" id="UP000292859"/>
    </source>
</evidence>
<organism evidence="15 17">
    <name type="scientific">Paracoccus sediminis</name>
    <dbReference type="NCBI Taxonomy" id="1214787"/>
    <lineage>
        <taxon>Bacteria</taxon>
        <taxon>Pseudomonadati</taxon>
        <taxon>Pseudomonadota</taxon>
        <taxon>Alphaproteobacteria</taxon>
        <taxon>Rhodobacterales</taxon>
        <taxon>Paracoccaceae</taxon>
        <taxon>Paracoccus</taxon>
    </lineage>
</organism>
<keyword evidence="18" id="KW-1185">Reference proteome</keyword>
<protein>
    <recommendedName>
        <fullName evidence="4 12">Phosphoribosylamine--glycine ligase</fullName>
        <ecNumber evidence="4 12">6.3.4.13</ecNumber>
    </recommendedName>
    <alternativeName>
        <fullName evidence="12">GARS</fullName>
    </alternativeName>
    <alternativeName>
        <fullName evidence="10 12">Glycinamide ribonucleotide synthetase</fullName>
    </alternativeName>
    <alternativeName>
        <fullName evidence="11 12">Phosphoribosylglycinamide synthetase</fullName>
    </alternativeName>
</protein>
<evidence type="ECO:0000256" key="7">
    <source>
        <dbReference type="ARBA" id="ARBA00022755"/>
    </source>
</evidence>
<evidence type="ECO:0000313" key="17">
    <source>
        <dbReference type="Proteomes" id="UP000198409"/>
    </source>
</evidence>
<dbReference type="OrthoDB" id="9807240at2"/>
<comment type="catalytic activity">
    <reaction evidence="12">
        <text>5-phospho-beta-D-ribosylamine + glycine + ATP = N(1)-(5-phospho-beta-D-ribosyl)glycinamide + ADP + phosphate + H(+)</text>
        <dbReference type="Rhea" id="RHEA:17453"/>
        <dbReference type="ChEBI" id="CHEBI:15378"/>
        <dbReference type="ChEBI" id="CHEBI:30616"/>
        <dbReference type="ChEBI" id="CHEBI:43474"/>
        <dbReference type="ChEBI" id="CHEBI:57305"/>
        <dbReference type="ChEBI" id="CHEBI:58681"/>
        <dbReference type="ChEBI" id="CHEBI:143788"/>
        <dbReference type="ChEBI" id="CHEBI:456216"/>
        <dbReference type="EC" id="6.3.4.13"/>
    </reaction>
</comment>
<dbReference type="SUPFAM" id="SSF52440">
    <property type="entry name" value="PreATP-grasp domain"/>
    <property type="match status" value="1"/>
</dbReference>
<dbReference type="PANTHER" id="PTHR43472:SF1">
    <property type="entry name" value="PHOSPHORIBOSYLAMINE--GLYCINE LIGASE, CHLOROPLASTIC"/>
    <property type="match status" value="1"/>
</dbReference>
<dbReference type="GO" id="GO:0006189">
    <property type="term" value="P:'de novo' IMP biosynthetic process"/>
    <property type="evidence" value="ECO:0007669"/>
    <property type="project" value="UniProtKB-UniRule"/>
</dbReference>
<evidence type="ECO:0000256" key="9">
    <source>
        <dbReference type="ARBA" id="ARBA00038345"/>
    </source>
</evidence>
<evidence type="ECO:0000313" key="16">
    <source>
        <dbReference type="EMBL" id="TBN49616.1"/>
    </source>
</evidence>
<dbReference type="AlphaFoldDB" id="A0A238XBC1"/>
<dbReference type="InterPro" id="IPR020560">
    <property type="entry name" value="PRibGlycinamide_synth_C-dom"/>
</dbReference>
<dbReference type="InterPro" id="IPR016185">
    <property type="entry name" value="PreATP-grasp_dom_sf"/>
</dbReference>
<dbReference type="InterPro" id="IPR011761">
    <property type="entry name" value="ATP-grasp"/>
</dbReference>
<evidence type="ECO:0000256" key="5">
    <source>
        <dbReference type="ARBA" id="ARBA00022598"/>
    </source>
</evidence>
<dbReference type="EC" id="6.3.4.13" evidence="4 12"/>
<dbReference type="InterPro" id="IPR020561">
    <property type="entry name" value="PRibGlycinamid_synth_ATP-grasp"/>
</dbReference>
<dbReference type="SUPFAM" id="SSF56059">
    <property type="entry name" value="Glutathione synthetase ATP-binding domain-like"/>
    <property type="match status" value="1"/>
</dbReference>
<dbReference type="InterPro" id="IPR020559">
    <property type="entry name" value="PRibGlycinamide_synth_CS"/>
</dbReference>
<dbReference type="EMBL" id="FZNM01000009">
    <property type="protein sequence ID" value="SNR56326.1"/>
    <property type="molecule type" value="Genomic_DNA"/>
</dbReference>
<evidence type="ECO:0000313" key="15">
    <source>
        <dbReference type="EMBL" id="SNR56326.1"/>
    </source>
</evidence>
<dbReference type="Gene3D" id="3.90.600.10">
    <property type="entry name" value="Phosphoribosylglycinamide synthetase, C-terminal domain"/>
    <property type="match status" value="1"/>
</dbReference>
<dbReference type="PROSITE" id="PS50975">
    <property type="entry name" value="ATP_GRASP"/>
    <property type="match status" value="1"/>
</dbReference>
<name>A0A238XBC1_9RHOB</name>
<dbReference type="Proteomes" id="UP000198409">
    <property type="component" value="Unassembled WGS sequence"/>
</dbReference>
<comment type="similarity">
    <text evidence="9 12">Belongs to the GARS family.</text>
</comment>
<dbReference type="SUPFAM" id="SSF51246">
    <property type="entry name" value="Rudiment single hybrid motif"/>
    <property type="match status" value="1"/>
</dbReference>